<dbReference type="FunFam" id="2.20.25.20:FF:000006">
    <property type="entry name" value="F-box only protein 5"/>
    <property type="match status" value="1"/>
</dbReference>
<dbReference type="InterPro" id="IPR044064">
    <property type="entry name" value="ZF_ZBR"/>
</dbReference>
<evidence type="ECO:0000256" key="7">
    <source>
        <dbReference type="SAM" id="MobiDB-lite"/>
    </source>
</evidence>
<dbReference type="Gene3D" id="1.20.1280.50">
    <property type="match status" value="1"/>
</dbReference>
<evidence type="ECO:0000256" key="1">
    <source>
        <dbReference type="ARBA" id="ARBA00004906"/>
    </source>
</evidence>
<evidence type="ECO:0000313" key="10">
    <source>
        <dbReference type="Proteomes" id="UP000694548"/>
    </source>
</evidence>
<dbReference type="Gene3D" id="2.20.25.20">
    <property type="match status" value="1"/>
</dbReference>
<accession>A0A8C6LH23</accession>
<evidence type="ECO:0000259" key="8">
    <source>
        <dbReference type="PROSITE" id="PS51872"/>
    </source>
</evidence>
<keyword evidence="3 6" id="KW-0863">Zinc-finger</keyword>
<evidence type="ECO:0000256" key="2">
    <source>
        <dbReference type="ARBA" id="ARBA00022723"/>
    </source>
</evidence>
<dbReference type="GO" id="GO:0016567">
    <property type="term" value="P:protein ubiquitination"/>
    <property type="evidence" value="ECO:0007669"/>
    <property type="project" value="UniProtKB-UniPathway"/>
</dbReference>
<organism evidence="9 10">
    <name type="scientific">Nothobranchius furzeri</name>
    <name type="common">Turquoise killifish</name>
    <dbReference type="NCBI Taxonomy" id="105023"/>
    <lineage>
        <taxon>Eukaryota</taxon>
        <taxon>Metazoa</taxon>
        <taxon>Chordata</taxon>
        <taxon>Craniata</taxon>
        <taxon>Vertebrata</taxon>
        <taxon>Euteleostomi</taxon>
        <taxon>Actinopterygii</taxon>
        <taxon>Neopterygii</taxon>
        <taxon>Teleostei</taxon>
        <taxon>Neoteleostei</taxon>
        <taxon>Acanthomorphata</taxon>
        <taxon>Ovalentaria</taxon>
        <taxon>Atherinomorphae</taxon>
        <taxon>Cyprinodontiformes</taxon>
        <taxon>Nothobranchiidae</taxon>
        <taxon>Nothobranchius</taxon>
    </lineage>
</organism>
<name>A0A8C6LH23_NOTFU</name>
<dbReference type="UniPathway" id="UPA00143"/>
<evidence type="ECO:0000256" key="5">
    <source>
        <dbReference type="ARBA" id="ARBA00022833"/>
    </source>
</evidence>
<keyword evidence="5" id="KW-0862">Zinc</keyword>
<dbReference type="GeneTree" id="ENSGT00530000063692"/>
<gene>
    <name evidence="9" type="primary">FBXO43</name>
</gene>
<dbReference type="InterPro" id="IPR047147">
    <property type="entry name" value="FBX5_43"/>
</dbReference>
<reference evidence="9" key="3">
    <citation type="submission" date="2025-09" db="UniProtKB">
        <authorList>
            <consortium name="Ensembl"/>
        </authorList>
    </citation>
    <scope>IDENTIFICATION</scope>
</reference>
<dbReference type="CDD" id="cd20365">
    <property type="entry name" value="BRcat_RBR_FBXO43"/>
    <property type="match status" value="1"/>
</dbReference>
<evidence type="ECO:0000313" key="9">
    <source>
        <dbReference type="Ensembl" id="ENSNFUP00015018869.1"/>
    </source>
</evidence>
<keyword evidence="10" id="KW-1185">Reference proteome</keyword>
<reference evidence="9" key="1">
    <citation type="submission" date="2014-08" db="EMBL/GenBank/DDBJ databases">
        <authorList>
            <person name="Senf B."/>
            <person name="Petzold A."/>
            <person name="Downie B.R."/>
            <person name="Koch P."/>
            <person name="Platzer M."/>
        </authorList>
    </citation>
    <scope>NUCLEOTIDE SEQUENCE [LARGE SCALE GENOMIC DNA]</scope>
    <source>
        <strain evidence="9">GRZ</strain>
    </source>
</reference>
<comment type="pathway">
    <text evidence="1">Protein modification; protein ubiquitination.</text>
</comment>
<feature type="domain" description="ZBR-type" evidence="8">
    <location>
        <begin position="495"/>
        <end position="543"/>
    </location>
</feature>
<dbReference type="GO" id="GO:0008270">
    <property type="term" value="F:zinc ion binding"/>
    <property type="evidence" value="ECO:0007669"/>
    <property type="project" value="UniProtKB-KW"/>
</dbReference>
<dbReference type="GO" id="GO:0005634">
    <property type="term" value="C:nucleus"/>
    <property type="evidence" value="ECO:0007669"/>
    <property type="project" value="TreeGrafter"/>
</dbReference>
<dbReference type="InterPro" id="IPR001810">
    <property type="entry name" value="F-box_dom"/>
</dbReference>
<dbReference type="InterPro" id="IPR036047">
    <property type="entry name" value="F-box-like_dom_sf"/>
</dbReference>
<proteinExistence type="predicted"/>
<protein>
    <submittedName>
        <fullName evidence="9">F-box protein 43</fullName>
    </submittedName>
</protein>
<evidence type="ECO:0000256" key="3">
    <source>
        <dbReference type="ARBA" id="ARBA00022771"/>
    </source>
</evidence>
<feature type="compositionally biased region" description="Polar residues" evidence="7">
    <location>
        <begin position="39"/>
        <end position="50"/>
    </location>
</feature>
<feature type="compositionally biased region" description="Basic and acidic residues" evidence="7">
    <location>
        <begin position="54"/>
        <end position="73"/>
    </location>
</feature>
<reference evidence="9" key="2">
    <citation type="submission" date="2025-08" db="UniProtKB">
        <authorList>
            <consortium name="Ensembl"/>
        </authorList>
    </citation>
    <scope>IDENTIFICATION</scope>
</reference>
<dbReference type="SUPFAM" id="SSF81383">
    <property type="entry name" value="F-box domain"/>
    <property type="match status" value="1"/>
</dbReference>
<evidence type="ECO:0000256" key="4">
    <source>
        <dbReference type="ARBA" id="ARBA00022786"/>
    </source>
</evidence>
<keyword evidence="2" id="KW-0479">Metal-binding</keyword>
<dbReference type="GO" id="GO:0007088">
    <property type="term" value="P:regulation of mitotic nuclear division"/>
    <property type="evidence" value="ECO:0007669"/>
    <property type="project" value="InterPro"/>
</dbReference>
<feature type="region of interest" description="Disordered" evidence="7">
    <location>
        <begin position="545"/>
        <end position="567"/>
    </location>
</feature>
<feature type="region of interest" description="Disordered" evidence="7">
    <location>
        <begin position="39"/>
        <end position="73"/>
    </location>
</feature>
<sequence>MQCTPESNVHLHSHKAQRCYDDCTDSGYSGLFQSPQTITGIQSSRSSSPAEFNETPKENIRFTPTPKEKARDSVKIFCTDSKEVLQPGSWSETPKISKRDASLQRRLALSPSNTKSESSFRVRSEHWLSASFDSLDIVTDGATSTLKLDQDLSFSGRKRHLFTQVRTSTLEDGKVNVRHLSAFETSVSLSESDSCEVISTADRLDIATPGFGKLLPILTPEKGDTSITFGSTLWAPALCLSVCEDSGFGSATLDKSQDSSVDHEFSFQDLLTSSSRANGETPNLSDTKRHSRFQRQHRLSTLKEGGSQCFNISFSLTPALQLVHSMCQQRVQMFSGQIPSMKEELKMLKALIETPGSLRTSMPLAGLIGRRMGLRKVDILTELKKMNLKHILANILRNLNSESVHRCAQVCKSWGEIIQQDNRASQMRRSYQSEVEAALEHGGPVHVSGVETRVGLLHRSPLKAVQAQSRTTSYCTPQSAISFFQVAKTLFIDESLKPCPRCQDPARCHSVKGEGVCSRADCGFQFCILCLCAFHGSRECGSHSAGHHKSDALLPGSAQSKRNIRRL</sequence>
<dbReference type="AlphaFoldDB" id="A0A8C6LH23"/>
<dbReference type="PANTHER" id="PTHR15493">
    <property type="entry name" value="F-BOX ONLY PROTEIN 5 AND 43"/>
    <property type="match status" value="1"/>
</dbReference>
<dbReference type="Proteomes" id="UP000694548">
    <property type="component" value="Chromosome sgr05"/>
</dbReference>
<dbReference type="PANTHER" id="PTHR15493:SF1">
    <property type="entry name" value="F-BOX ONLY PROTEIN 43"/>
    <property type="match status" value="1"/>
</dbReference>
<dbReference type="Ensembl" id="ENSNFUT00015019750.1">
    <property type="protein sequence ID" value="ENSNFUP00015018869.1"/>
    <property type="gene ID" value="ENSNFUG00015009021.1"/>
</dbReference>
<dbReference type="PROSITE" id="PS51872">
    <property type="entry name" value="ZF_ZBR"/>
    <property type="match status" value="1"/>
</dbReference>
<dbReference type="Pfam" id="PF12937">
    <property type="entry name" value="F-box-like"/>
    <property type="match status" value="1"/>
</dbReference>
<dbReference type="GO" id="GO:0045835">
    <property type="term" value="P:negative regulation of meiotic nuclear division"/>
    <property type="evidence" value="ECO:0007669"/>
    <property type="project" value="InterPro"/>
</dbReference>
<keyword evidence="4" id="KW-0833">Ubl conjugation pathway</keyword>
<evidence type="ECO:0000256" key="6">
    <source>
        <dbReference type="PROSITE-ProRule" id="PRU01220"/>
    </source>
</evidence>